<dbReference type="InterPro" id="IPR005762">
    <property type="entry name" value="MurD"/>
</dbReference>
<dbReference type="NCBIfam" id="TIGR01087">
    <property type="entry name" value="murD"/>
    <property type="match status" value="1"/>
</dbReference>
<keyword evidence="5 9" id="KW-0132">Cell division</keyword>
<dbReference type="PANTHER" id="PTHR43692:SF1">
    <property type="entry name" value="UDP-N-ACETYLMURAMOYLALANINE--D-GLUTAMATE LIGASE"/>
    <property type="match status" value="1"/>
</dbReference>
<comment type="function">
    <text evidence="9 10">Cell wall formation. Catalyzes the addition of glutamate to the nucleotide precursor UDP-N-acetylmuramoyl-L-alanine (UMA).</text>
</comment>
<evidence type="ECO:0000256" key="1">
    <source>
        <dbReference type="ARBA" id="ARBA00004496"/>
    </source>
</evidence>
<dbReference type="GO" id="GO:0005524">
    <property type="term" value="F:ATP binding"/>
    <property type="evidence" value="ECO:0007669"/>
    <property type="project" value="UniProtKB-UniRule"/>
</dbReference>
<dbReference type="GO" id="GO:0008764">
    <property type="term" value="F:UDP-N-acetylmuramoylalanine-D-glutamate ligase activity"/>
    <property type="evidence" value="ECO:0007669"/>
    <property type="project" value="UniProtKB-UniRule"/>
</dbReference>
<evidence type="ECO:0000256" key="6">
    <source>
        <dbReference type="ARBA" id="ARBA00022741"/>
    </source>
</evidence>
<dbReference type="EMBL" id="AP013035">
    <property type="protein sequence ID" value="BAT71846.1"/>
    <property type="molecule type" value="Genomic_DNA"/>
</dbReference>
<dbReference type="InterPro" id="IPR004101">
    <property type="entry name" value="Mur_ligase_C"/>
</dbReference>
<evidence type="ECO:0000259" key="11">
    <source>
        <dbReference type="Pfam" id="PF02875"/>
    </source>
</evidence>
<dbReference type="Gene3D" id="3.40.1190.10">
    <property type="entry name" value="Mur-like, catalytic domain"/>
    <property type="match status" value="1"/>
</dbReference>
<dbReference type="GO" id="GO:0004326">
    <property type="term" value="F:tetrahydrofolylpolyglutamate synthase activity"/>
    <property type="evidence" value="ECO:0007669"/>
    <property type="project" value="InterPro"/>
</dbReference>
<keyword evidence="6 9" id="KW-0547">Nucleotide-binding</keyword>
<organism evidence="13 14">
    <name type="scientific">Thermosulfidibacter takaii (strain DSM 17441 / JCM 13301 / NBRC 103674 / ABI70S6)</name>
    <dbReference type="NCBI Taxonomy" id="1298851"/>
    <lineage>
        <taxon>Bacteria</taxon>
        <taxon>Pseudomonadati</taxon>
        <taxon>Thermosulfidibacterota</taxon>
        <taxon>Thermosulfidibacteria</taxon>
        <taxon>Thermosulfidibacterales</taxon>
        <taxon>Thermosulfidibacteraceae</taxon>
    </lineage>
</organism>
<dbReference type="EC" id="6.3.2.9" evidence="9 10"/>
<reference evidence="14" key="1">
    <citation type="journal article" date="2018" name="Science">
        <title>A primordial and reversible TCA cycle in a facultatively chemolithoautotrophic thermophile.</title>
        <authorList>
            <person name="Nunoura T."/>
            <person name="Chikaraishi Y."/>
            <person name="Izaki R."/>
            <person name="Suwa T."/>
            <person name="Sato T."/>
            <person name="Harada T."/>
            <person name="Mori K."/>
            <person name="Kato Y."/>
            <person name="Miyazaki M."/>
            <person name="Shimamura S."/>
            <person name="Yanagawa K."/>
            <person name="Shuto A."/>
            <person name="Ohkouchi N."/>
            <person name="Fujita N."/>
            <person name="Takaki Y."/>
            <person name="Atomi H."/>
            <person name="Takai K."/>
        </authorList>
    </citation>
    <scope>NUCLEOTIDE SEQUENCE [LARGE SCALE GENOMIC DNA]</scope>
    <source>
        <strain evidence="14">DSM 17441 / JCM 13301 / NBRC 103674 / ABI70S6</strain>
    </source>
</reference>
<dbReference type="GO" id="GO:0005737">
    <property type="term" value="C:cytoplasm"/>
    <property type="evidence" value="ECO:0007669"/>
    <property type="project" value="UniProtKB-SubCell"/>
</dbReference>
<dbReference type="GO" id="GO:0008360">
    <property type="term" value="P:regulation of cell shape"/>
    <property type="evidence" value="ECO:0007669"/>
    <property type="project" value="UniProtKB-KW"/>
</dbReference>
<dbReference type="AlphaFoldDB" id="A0A0S3QU49"/>
<evidence type="ECO:0000256" key="2">
    <source>
        <dbReference type="ARBA" id="ARBA00004752"/>
    </source>
</evidence>
<dbReference type="GO" id="GO:0051301">
    <property type="term" value="P:cell division"/>
    <property type="evidence" value="ECO:0007669"/>
    <property type="project" value="UniProtKB-KW"/>
</dbReference>
<evidence type="ECO:0000313" key="14">
    <source>
        <dbReference type="Proteomes" id="UP000063234"/>
    </source>
</evidence>
<evidence type="ECO:0000256" key="3">
    <source>
        <dbReference type="ARBA" id="ARBA00022490"/>
    </source>
</evidence>
<dbReference type="SUPFAM" id="SSF53244">
    <property type="entry name" value="MurD-like peptide ligases, peptide-binding domain"/>
    <property type="match status" value="1"/>
</dbReference>
<feature type="binding site" evidence="9">
    <location>
        <begin position="114"/>
        <end position="120"/>
    </location>
    <ligand>
        <name>ATP</name>
        <dbReference type="ChEBI" id="CHEBI:30616"/>
    </ligand>
</feature>
<evidence type="ECO:0000256" key="5">
    <source>
        <dbReference type="ARBA" id="ARBA00022618"/>
    </source>
</evidence>
<name>A0A0S3QU49_THET7</name>
<keyword evidence="4 9" id="KW-0436">Ligase</keyword>
<keyword evidence="9 10" id="KW-0961">Cell wall biogenesis/degradation</keyword>
<dbReference type="GO" id="GO:0071555">
    <property type="term" value="P:cell wall organization"/>
    <property type="evidence" value="ECO:0007669"/>
    <property type="project" value="UniProtKB-KW"/>
</dbReference>
<dbReference type="PANTHER" id="PTHR43692">
    <property type="entry name" value="UDP-N-ACETYLMURAMOYLALANINE--D-GLUTAMATE LIGASE"/>
    <property type="match status" value="1"/>
</dbReference>
<evidence type="ECO:0000256" key="7">
    <source>
        <dbReference type="ARBA" id="ARBA00022840"/>
    </source>
</evidence>
<dbReference type="STRING" id="1298851.TST_1052"/>
<accession>A0A0S3QU49</accession>
<dbReference type="PATRIC" id="fig|1298851.3.peg.1107"/>
<dbReference type="InterPro" id="IPR036565">
    <property type="entry name" value="Mur-like_cat_sf"/>
</dbReference>
<dbReference type="InterPro" id="IPR013221">
    <property type="entry name" value="Mur_ligase_cen"/>
</dbReference>
<dbReference type="RefSeq" id="WP_068549844.1">
    <property type="nucleotide sequence ID" value="NZ_AP013035.1"/>
</dbReference>
<dbReference type="Pfam" id="PF02875">
    <property type="entry name" value="Mur_ligase_C"/>
    <property type="match status" value="1"/>
</dbReference>
<dbReference type="PROSITE" id="PS01011">
    <property type="entry name" value="FOLYLPOLYGLU_SYNT_1"/>
    <property type="match status" value="1"/>
</dbReference>
<dbReference type="HAMAP" id="MF_00639">
    <property type="entry name" value="MurD"/>
    <property type="match status" value="1"/>
</dbReference>
<dbReference type="SUPFAM" id="SSF53623">
    <property type="entry name" value="MurD-like peptide ligases, catalytic domain"/>
    <property type="match status" value="1"/>
</dbReference>
<feature type="domain" description="Mur ligase C-terminal" evidence="11">
    <location>
        <begin position="302"/>
        <end position="413"/>
    </location>
</feature>
<dbReference type="GO" id="GO:0009252">
    <property type="term" value="P:peptidoglycan biosynthetic process"/>
    <property type="evidence" value="ECO:0007669"/>
    <property type="project" value="UniProtKB-UniRule"/>
</dbReference>
<dbReference type="SUPFAM" id="SSF51984">
    <property type="entry name" value="MurCD N-terminal domain"/>
    <property type="match status" value="1"/>
</dbReference>
<dbReference type="InterPro" id="IPR018109">
    <property type="entry name" value="Folylpolyglutamate_synth_CS"/>
</dbReference>
<proteinExistence type="inferred from homology"/>
<gene>
    <name evidence="9 13" type="primary">murD</name>
    <name evidence="13" type="ORF">TST_1052</name>
</gene>
<keyword evidence="7 9" id="KW-0067">ATP-binding</keyword>
<keyword evidence="9 10" id="KW-0573">Peptidoglycan synthesis</keyword>
<comment type="catalytic activity">
    <reaction evidence="9 10">
        <text>UDP-N-acetyl-alpha-D-muramoyl-L-alanine + D-glutamate + ATP = UDP-N-acetyl-alpha-D-muramoyl-L-alanyl-D-glutamate + ADP + phosphate + H(+)</text>
        <dbReference type="Rhea" id="RHEA:16429"/>
        <dbReference type="ChEBI" id="CHEBI:15378"/>
        <dbReference type="ChEBI" id="CHEBI:29986"/>
        <dbReference type="ChEBI" id="CHEBI:30616"/>
        <dbReference type="ChEBI" id="CHEBI:43474"/>
        <dbReference type="ChEBI" id="CHEBI:83898"/>
        <dbReference type="ChEBI" id="CHEBI:83900"/>
        <dbReference type="ChEBI" id="CHEBI:456216"/>
        <dbReference type="EC" id="6.3.2.9"/>
    </reaction>
</comment>
<dbReference type="Gene3D" id="3.40.50.720">
    <property type="entry name" value="NAD(P)-binding Rossmann-like Domain"/>
    <property type="match status" value="1"/>
</dbReference>
<dbReference type="Pfam" id="PF21799">
    <property type="entry name" value="MurD-like_N"/>
    <property type="match status" value="1"/>
</dbReference>
<evidence type="ECO:0000256" key="9">
    <source>
        <dbReference type="HAMAP-Rule" id="MF_00639"/>
    </source>
</evidence>
<comment type="pathway">
    <text evidence="2 9 10">Cell wall biogenesis; peptidoglycan biosynthesis.</text>
</comment>
<evidence type="ECO:0000256" key="10">
    <source>
        <dbReference type="RuleBase" id="RU003664"/>
    </source>
</evidence>
<dbReference type="Pfam" id="PF08245">
    <property type="entry name" value="Mur_ligase_M"/>
    <property type="match status" value="1"/>
</dbReference>
<dbReference type="OrthoDB" id="9809796at2"/>
<comment type="subcellular location">
    <subcellularLocation>
        <location evidence="1 9 10">Cytoplasm</location>
    </subcellularLocation>
</comment>
<evidence type="ECO:0000259" key="12">
    <source>
        <dbReference type="Pfam" id="PF08245"/>
    </source>
</evidence>
<evidence type="ECO:0000313" key="13">
    <source>
        <dbReference type="EMBL" id="BAT71846.1"/>
    </source>
</evidence>
<keyword evidence="3 9" id="KW-0963">Cytoplasm</keyword>
<sequence length="442" mass="49071">MKKICIVGLGKSGQMAAELALSVGNFEVYLYDDNPKADNMLSEDLLTHQRVKLFADLQPPLQEIDLFVVSPGVPPKHHLVREAYGRGIPVWGDVEFAFRFVTFEAPRKFVTVTGTNGKTTTTAMIAHMLQKAGNSVFVGGNYGVPLSSYVLEGEPVDFVVLELSSFQIAYMDSFVARGGVFLNLAQDHMDWHKDFNDYVETKLGLSSRLLEFVVANGDDELLKKNFDDKDCFFFSFNKGQAFMSDGKMVVNGKIAGSIAGLSERDVFNLPNILAALTVVDLLGIDPKEALGSLKDFQYPRFRMEPVGDFNGIKVYNDSKATNPHAVLKALQWFDSGKSVVLILGGQNKDMDFTLLRDEIRNKVKCLVIYGDSAEMLAEVFEDVVPLELKYNFDDAVRCAIEMADKGGIILLSPGCASFDQFSSYVERGEAFNELIKKYLKDV</sequence>
<evidence type="ECO:0000256" key="8">
    <source>
        <dbReference type="ARBA" id="ARBA00023306"/>
    </source>
</evidence>
<evidence type="ECO:0000256" key="4">
    <source>
        <dbReference type="ARBA" id="ARBA00022598"/>
    </source>
</evidence>
<dbReference type="Gene3D" id="3.90.190.20">
    <property type="entry name" value="Mur ligase, C-terminal domain"/>
    <property type="match status" value="1"/>
</dbReference>
<dbReference type="Proteomes" id="UP000063234">
    <property type="component" value="Chromosome"/>
</dbReference>
<feature type="domain" description="Mur ligase central" evidence="12">
    <location>
        <begin position="112"/>
        <end position="278"/>
    </location>
</feature>
<dbReference type="UniPathway" id="UPA00219"/>
<keyword evidence="14" id="KW-1185">Reference proteome</keyword>
<keyword evidence="9 10" id="KW-0133">Cell shape</keyword>
<dbReference type="KEGG" id="ttk:TST_1052"/>
<protein>
    <recommendedName>
        <fullName evidence="9 10">UDP-N-acetylmuramoylalanine--D-glutamate ligase</fullName>
        <ecNumber evidence="9 10">6.3.2.9</ecNumber>
    </recommendedName>
    <alternativeName>
        <fullName evidence="9">D-glutamic acid-adding enzyme</fullName>
    </alternativeName>
    <alternativeName>
        <fullName evidence="9">UDP-N-acetylmuramoyl-L-alanyl-D-glutamate synthetase</fullName>
    </alternativeName>
</protein>
<comment type="similarity">
    <text evidence="9">Belongs to the MurCDEF family.</text>
</comment>
<dbReference type="InterPro" id="IPR036615">
    <property type="entry name" value="Mur_ligase_C_dom_sf"/>
</dbReference>
<keyword evidence="8 9" id="KW-0131">Cell cycle</keyword>